<evidence type="ECO:0000256" key="1">
    <source>
        <dbReference type="SAM" id="MobiDB-lite"/>
    </source>
</evidence>
<dbReference type="AlphaFoldDB" id="A0A0B1SDE9"/>
<evidence type="ECO:0000313" key="3">
    <source>
        <dbReference type="Proteomes" id="UP000053660"/>
    </source>
</evidence>
<accession>A0A0B1SDE9</accession>
<dbReference type="EMBL" id="KN592435">
    <property type="protein sequence ID" value="KHJ81220.1"/>
    <property type="molecule type" value="Genomic_DNA"/>
</dbReference>
<keyword evidence="3" id="KW-1185">Reference proteome</keyword>
<gene>
    <name evidence="2" type="ORF">OESDEN_19094</name>
</gene>
<protein>
    <submittedName>
        <fullName evidence="2">Uncharacterized protein</fullName>
    </submittedName>
</protein>
<proteinExistence type="predicted"/>
<reference evidence="2 3" key="1">
    <citation type="submission" date="2014-03" db="EMBL/GenBank/DDBJ databases">
        <title>Draft genome of the hookworm Oesophagostomum dentatum.</title>
        <authorList>
            <person name="Mitreva M."/>
        </authorList>
    </citation>
    <scope>NUCLEOTIDE SEQUENCE [LARGE SCALE GENOMIC DNA]</scope>
    <source>
        <strain evidence="2 3">OD-Hann</strain>
    </source>
</reference>
<evidence type="ECO:0000313" key="2">
    <source>
        <dbReference type="EMBL" id="KHJ81220.1"/>
    </source>
</evidence>
<feature type="compositionally biased region" description="Polar residues" evidence="1">
    <location>
        <begin position="1"/>
        <end position="10"/>
    </location>
</feature>
<organism evidence="2 3">
    <name type="scientific">Oesophagostomum dentatum</name>
    <name type="common">Nodular worm</name>
    <dbReference type="NCBI Taxonomy" id="61180"/>
    <lineage>
        <taxon>Eukaryota</taxon>
        <taxon>Metazoa</taxon>
        <taxon>Ecdysozoa</taxon>
        <taxon>Nematoda</taxon>
        <taxon>Chromadorea</taxon>
        <taxon>Rhabditida</taxon>
        <taxon>Rhabditina</taxon>
        <taxon>Rhabditomorpha</taxon>
        <taxon>Strongyloidea</taxon>
        <taxon>Strongylidae</taxon>
        <taxon>Oesophagostomum</taxon>
    </lineage>
</organism>
<dbReference type="Proteomes" id="UP000053660">
    <property type="component" value="Unassembled WGS sequence"/>
</dbReference>
<feature type="region of interest" description="Disordered" evidence="1">
    <location>
        <begin position="1"/>
        <end position="28"/>
    </location>
</feature>
<sequence length="78" mass="8605">MKSASFSHGTATREDTIRGTISVRRSRAATTREIAAELEPHLCEETRDSSTLPRFLGSRAQTQILANFWAQLVEPGST</sequence>
<name>A0A0B1SDE9_OESDE</name>